<comment type="caution">
    <text evidence="1">The sequence shown here is derived from an EMBL/GenBank/DDBJ whole genome shotgun (WGS) entry which is preliminary data.</text>
</comment>
<gene>
    <name evidence="1" type="ORF">DPEC_G00343560</name>
</gene>
<evidence type="ECO:0000313" key="2">
    <source>
        <dbReference type="Proteomes" id="UP001157502"/>
    </source>
</evidence>
<name>A0ACC2F307_DALPE</name>
<organism evidence="1 2">
    <name type="scientific">Dallia pectoralis</name>
    <name type="common">Alaska blackfish</name>
    <dbReference type="NCBI Taxonomy" id="75939"/>
    <lineage>
        <taxon>Eukaryota</taxon>
        <taxon>Metazoa</taxon>
        <taxon>Chordata</taxon>
        <taxon>Craniata</taxon>
        <taxon>Vertebrata</taxon>
        <taxon>Euteleostomi</taxon>
        <taxon>Actinopterygii</taxon>
        <taxon>Neopterygii</taxon>
        <taxon>Teleostei</taxon>
        <taxon>Protacanthopterygii</taxon>
        <taxon>Esociformes</taxon>
        <taxon>Umbridae</taxon>
        <taxon>Dallia</taxon>
    </lineage>
</organism>
<keyword evidence="2" id="KW-1185">Reference proteome</keyword>
<reference evidence="1" key="1">
    <citation type="submission" date="2021-05" db="EMBL/GenBank/DDBJ databases">
        <authorList>
            <person name="Pan Q."/>
            <person name="Jouanno E."/>
            <person name="Zahm M."/>
            <person name="Klopp C."/>
            <person name="Cabau C."/>
            <person name="Louis A."/>
            <person name="Berthelot C."/>
            <person name="Parey E."/>
            <person name="Roest Crollius H."/>
            <person name="Montfort J."/>
            <person name="Robinson-Rechavi M."/>
            <person name="Bouchez O."/>
            <person name="Lampietro C."/>
            <person name="Lopez Roques C."/>
            <person name="Donnadieu C."/>
            <person name="Postlethwait J."/>
            <person name="Bobe J."/>
            <person name="Dillon D."/>
            <person name="Chandos A."/>
            <person name="von Hippel F."/>
            <person name="Guiguen Y."/>
        </authorList>
    </citation>
    <scope>NUCLEOTIDE SEQUENCE</scope>
    <source>
        <strain evidence="1">YG-Jan2019</strain>
    </source>
</reference>
<sequence length="151" mass="17196">MNRGFLKSTHHSESESKAAEGCPQRLSFLSVIEEESGEESGKAIGAEYVRFHLSPSTPMPCWHRQGCLCPNGRRTKGFWEHTYTTKLAHLSWKTRARAACYSPATPWEQFERMLHTLALSHLDAHLHMGNGNRMSWRGNEEKRGGAGWRLM</sequence>
<proteinExistence type="predicted"/>
<accession>A0ACC2F307</accession>
<dbReference type="Proteomes" id="UP001157502">
    <property type="component" value="Chromosome 35"/>
</dbReference>
<evidence type="ECO:0000313" key="1">
    <source>
        <dbReference type="EMBL" id="KAJ7985736.1"/>
    </source>
</evidence>
<protein>
    <submittedName>
        <fullName evidence="1">Uncharacterized protein</fullName>
    </submittedName>
</protein>
<dbReference type="EMBL" id="CM055762">
    <property type="protein sequence ID" value="KAJ7985736.1"/>
    <property type="molecule type" value="Genomic_DNA"/>
</dbReference>